<dbReference type="EMBL" id="VUOL01000019">
    <property type="protein sequence ID" value="KAA2226739.1"/>
    <property type="molecule type" value="Genomic_DNA"/>
</dbReference>
<protein>
    <submittedName>
        <fullName evidence="2">DUF1983 domain-containing protein</fullName>
    </submittedName>
</protein>
<dbReference type="PANTHER" id="PTHR36251:SF2">
    <property type="entry name" value="GIFSY-2 PROPHAGE HOST SPECIFICITY PROTEIN J, PHAGE LAMBDA"/>
    <property type="match status" value="1"/>
</dbReference>
<dbReference type="Proteomes" id="UP000199620">
    <property type="component" value="Chromosome I"/>
</dbReference>
<evidence type="ECO:0000259" key="1">
    <source>
        <dbReference type="Pfam" id="PF09327"/>
    </source>
</evidence>
<dbReference type="Gene3D" id="2.60.40.10">
    <property type="entry name" value="Immunoglobulins"/>
    <property type="match status" value="1"/>
</dbReference>
<evidence type="ECO:0000313" key="4">
    <source>
        <dbReference type="Proteomes" id="UP000199620"/>
    </source>
</evidence>
<keyword evidence="4" id="KW-1185">Reference proteome</keyword>
<organism evidence="2 5">
    <name type="scientific">Pseudomonas brenneri</name>
    <dbReference type="NCBI Taxonomy" id="129817"/>
    <lineage>
        <taxon>Bacteria</taxon>
        <taxon>Pseudomonadati</taxon>
        <taxon>Pseudomonadota</taxon>
        <taxon>Gammaproteobacteria</taxon>
        <taxon>Pseudomonadales</taxon>
        <taxon>Pseudomonadaceae</taxon>
        <taxon>Pseudomonas</taxon>
    </lineage>
</organism>
<dbReference type="RefSeq" id="WP_090290950.1">
    <property type="nucleotide sequence ID" value="NZ_BMNU01000015.1"/>
</dbReference>
<feature type="domain" description="Tip attachment protein J central straight fiber" evidence="1">
    <location>
        <begin position="402"/>
        <end position="500"/>
    </location>
</feature>
<dbReference type="EMBL" id="LT629800">
    <property type="protein sequence ID" value="SDU90807.1"/>
    <property type="molecule type" value="Genomic_DNA"/>
</dbReference>
<name>A0A5B2UL57_9PSED</name>
<dbReference type="OrthoDB" id="7031561at2"/>
<accession>A0A5B2UL57</accession>
<proteinExistence type="predicted"/>
<dbReference type="Proteomes" id="UP000325296">
    <property type="component" value="Unassembled WGS sequence"/>
</dbReference>
<dbReference type="InterPro" id="IPR053171">
    <property type="entry name" value="Viral_Tip_Attach_Protein"/>
</dbReference>
<evidence type="ECO:0000313" key="5">
    <source>
        <dbReference type="Proteomes" id="UP000325296"/>
    </source>
</evidence>
<dbReference type="InterPro" id="IPR013783">
    <property type="entry name" value="Ig-like_fold"/>
</dbReference>
<gene>
    <name evidence="2" type="ORF">F1720_25015</name>
    <name evidence="3" type="ORF">SAMN04490181_1364</name>
</gene>
<reference evidence="2 5" key="2">
    <citation type="submission" date="2019-09" db="EMBL/GenBank/DDBJ databases">
        <title>Draft genome sequence of Pseudomonas brenneri CCUG 51514(T).</title>
        <authorList>
            <person name="Tunovic T."/>
            <person name="Pineiro-Iglesias B."/>
            <person name="Unosson C."/>
            <person name="Inganas E."/>
            <person name="Ohlen M."/>
            <person name="Cardew S."/>
            <person name="Jensie-Markopoulos S."/>
            <person name="Salva-Serra F."/>
            <person name="Jaen-Luchoro D."/>
            <person name="Svensson-Stadler L."/>
            <person name="Chun J."/>
            <person name="Moore E."/>
        </authorList>
    </citation>
    <scope>NUCLEOTIDE SEQUENCE [LARGE SCALE GENOMIC DNA]</scope>
    <source>
        <strain evidence="2 5">CCUG 51514</strain>
    </source>
</reference>
<sequence length="684" mass="73316">MNAPARTIRRSSLPATAGSQLPAQLRPFISALTEIIETGEGNRGDSLDRKLTVRDLIASGAFKLRDGWRPGNPGGLVPVPDVPDRAIPPAPGGFQGVGGFGMVTLIWNDPRVRYRNHSLTNIYRSEKDNFGQATLISRDTGMIYTDTLRMDAVDPDNPKKALGYYYWISWVSTSGIEGPPNSAAGTYIEPLLDTTYLLELIGKALDDTELSKILAESLDLGRYDTAFDDLQARVETARLLTSAEALLRDDQDVVIKRRVDTLEVSVQKNISASIGRLEEVMASDRQAIARTVETLQAGIDENASSLVEERTARTTNEQSVVQFLTALNARMDNGEAAVLSLSSAVTDQFEAASQQLVLMKTQFDDMSASYINDRKVITTQFEAVSSEITAVKASFEGQAAAVQQTLSVHGDALNGLSAQATLKLDVNGYVGGIGAYNNGRVIDVAILADNFWIASPKKAGQDNSVIKPFAIVDDEVWINSARIRTASIQSGQLGPISIGKLYSLEGQPITTVSGRLIADALDTDSLVAVLARINTAYIDAAQIKVAAIRNAHIADANIDTLKLKGESVTIPRSYSRPELVTGGNLAGVQFDAPEAMYVLVMFSTLPSYIIVNSSEVTAHLVLKANDVTLVNQATTTNSSLGMSYSTSALVKVNAGANQFVASVGSSNNMVGYKASSITVLGVLR</sequence>
<dbReference type="PANTHER" id="PTHR36251">
    <property type="entry name" value="FELS-1 PROPHAGE HOST SPECIFICITY PROTEIN-RELATED"/>
    <property type="match status" value="1"/>
</dbReference>
<reference evidence="3 4" key="1">
    <citation type="submission" date="2016-10" db="EMBL/GenBank/DDBJ databases">
        <authorList>
            <person name="Varghese N."/>
            <person name="Submissions S."/>
        </authorList>
    </citation>
    <scope>NUCLEOTIDE SEQUENCE [LARGE SCALE GENOMIC DNA]</scope>
    <source>
        <strain evidence="3 4">BS2771</strain>
    </source>
</reference>
<dbReference type="Pfam" id="PF09327">
    <property type="entry name" value="Phage_Tail_Tip"/>
    <property type="match status" value="1"/>
</dbReference>
<dbReference type="AlphaFoldDB" id="A0A5B2UL57"/>
<evidence type="ECO:0000313" key="3">
    <source>
        <dbReference type="EMBL" id="SDU90807.1"/>
    </source>
</evidence>
<evidence type="ECO:0000313" key="2">
    <source>
        <dbReference type="EMBL" id="KAA2226739.1"/>
    </source>
</evidence>
<dbReference type="InterPro" id="IPR015406">
    <property type="entry name" value="GpJ_CSF"/>
</dbReference>